<dbReference type="Proteomes" id="UP000005262">
    <property type="component" value="Chromosome"/>
</dbReference>
<evidence type="ECO:0000313" key="1">
    <source>
        <dbReference type="EMBL" id="AFQ45262.1"/>
    </source>
</evidence>
<keyword evidence="2" id="KW-1185">Reference proteome</keyword>
<dbReference type="RefSeq" id="WP_014904171.1">
    <property type="nucleotide sequence ID" value="NC_018515.1"/>
</dbReference>
<reference evidence="2" key="2">
    <citation type="submission" date="2012-08" db="EMBL/GenBank/DDBJ databases">
        <title>Finished genome of Desulfosporosinus meridiei DSM 13257.</title>
        <authorList>
            <person name="Huntemann M."/>
            <person name="Wei C.-L."/>
            <person name="Han J."/>
            <person name="Detter J.C."/>
            <person name="Han C."/>
            <person name="Davenport K."/>
            <person name="Daligault H."/>
            <person name="Erkkila T."/>
            <person name="Gu W."/>
            <person name="Munk A.C.C."/>
            <person name="Teshima H."/>
            <person name="Xu Y."/>
            <person name="Chain P."/>
            <person name="Tapia R."/>
            <person name="Chen A."/>
            <person name="Krypides N."/>
            <person name="Mavromatis K."/>
            <person name="Markowitz V."/>
            <person name="Szeto E."/>
            <person name="Ivanova N."/>
            <person name="Mikhailova N."/>
            <person name="Ovchinnikova G."/>
            <person name="Pagani I."/>
            <person name="Pati A."/>
            <person name="Goodwin L."/>
            <person name="Peters L."/>
            <person name="Pitluck S."/>
            <person name="Woyke T."/>
            <person name="Pester M."/>
            <person name="Spring S."/>
            <person name="Ollivier B."/>
            <person name="Rattei T."/>
            <person name="Klenk H.-P."/>
            <person name="Wagner M."/>
            <person name="Loy A."/>
        </authorList>
    </citation>
    <scope>NUCLEOTIDE SEQUENCE [LARGE SCALE GENOMIC DNA]</scope>
    <source>
        <strain evidence="2">ATCC BAA-275 / DSM 13257 / NCIMB 13706 / S10</strain>
    </source>
</reference>
<dbReference type="OrthoDB" id="8617654at2"/>
<sequence length="275" mass="32261">MNHLIAKLRLRGNVPKYKKLLSDVSLYELPDDFVSYVQYSPDHNLDEDSWFGIAQFSTKAFCLDFLKTPFNSAEYDVLNTIDVDKLDFLCSYQNENEYYFQNVTKAQLLSKKRLYLGDAFRYEENCKTIVINSIADAIYIRDQDILYFKRLPKISCIFKGMDVLYREATEVETADFLLSEFVQLDEEFSVAKVGKANRHRIAMALDTLNNFEVEQKGTVMDYIRDYCPDLEYQNNAFKIKSDDELKKLLYGIEQRYYTTPVGNEKRCANSIIRLY</sequence>
<proteinExistence type="predicted"/>
<name>J7ITS6_DESMD</name>
<dbReference type="KEGG" id="dmi:Desmer_3406"/>
<dbReference type="STRING" id="768704.Desmer_3406"/>
<gene>
    <name evidence="1" type="ordered locus">Desmer_3406</name>
</gene>
<protein>
    <recommendedName>
        <fullName evidence="3">ATP F0F1 synthase synthase</fullName>
    </recommendedName>
</protein>
<dbReference type="EMBL" id="CP003629">
    <property type="protein sequence ID" value="AFQ45262.1"/>
    <property type="molecule type" value="Genomic_DNA"/>
</dbReference>
<evidence type="ECO:0000313" key="2">
    <source>
        <dbReference type="Proteomes" id="UP000005262"/>
    </source>
</evidence>
<evidence type="ECO:0008006" key="3">
    <source>
        <dbReference type="Google" id="ProtNLM"/>
    </source>
</evidence>
<reference evidence="1 2" key="1">
    <citation type="journal article" date="2012" name="J. Bacteriol.">
        <title>Complete genome sequences of Desulfosporosinus orientis DSM765T, Desulfosporosinus youngiae DSM17734T, Desulfosporosinus meridiei DSM13257T, and Desulfosporosinus acidiphilus DSM22704T.</title>
        <authorList>
            <person name="Pester M."/>
            <person name="Brambilla E."/>
            <person name="Alazard D."/>
            <person name="Rattei T."/>
            <person name="Weinmaier T."/>
            <person name="Han J."/>
            <person name="Lucas S."/>
            <person name="Lapidus A."/>
            <person name="Cheng J.F."/>
            <person name="Goodwin L."/>
            <person name="Pitluck S."/>
            <person name="Peters L."/>
            <person name="Ovchinnikova G."/>
            <person name="Teshima H."/>
            <person name="Detter J.C."/>
            <person name="Han C.S."/>
            <person name="Tapia R."/>
            <person name="Land M.L."/>
            <person name="Hauser L."/>
            <person name="Kyrpides N.C."/>
            <person name="Ivanova N.N."/>
            <person name="Pagani I."/>
            <person name="Huntmann M."/>
            <person name="Wei C.L."/>
            <person name="Davenport K.W."/>
            <person name="Daligault H."/>
            <person name="Chain P.S."/>
            <person name="Chen A."/>
            <person name="Mavromatis K."/>
            <person name="Markowitz V."/>
            <person name="Szeto E."/>
            <person name="Mikhailova N."/>
            <person name="Pati A."/>
            <person name="Wagner M."/>
            <person name="Woyke T."/>
            <person name="Ollivier B."/>
            <person name="Klenk H.P."/>
            <person name="Spring S."/>
            <person name="Loy A."/>
        </authorList>
    </citation>
    <scope>NUCLEOTIDE SEQUENCE [LARGE SCALE GENOMIC DNA]</scope>
    <source>
        <strain evidence="2">ATCC BAA-275 / DSM 13257 / NCIMB 13706 / S10</strain>
    </source>
</reference>
<dbReference type="HOGENOM" id="CLU_1004231_0_0_9"/>
<accession>J7ITS6</accession>
<dbReference type="AlphaFoldDB" id="J7ITS6"/>
<dbReference type="eggNOG" id="ENOG502Z9KS">
    <property type="taxonomic scope" value="Bacteria"/>
</dbReference>
<organism evidence="1 2">
    <name type="scientific">Desulfosporosinus meridiei (strain ATCC BAA-275 / DSM 13257 / KCTC 12902 / NCIMB 13706 / S10)</name>
    <dbReference type="NCBI Taxonomy" id="768704"/>
    <lineage>
        <taxon>Bacteria</taxon>
        <taxon>Bacillati</taxon>
        <taxon>Bacillota</taxon>
        <taxon>Clostridia</taxon>
        <taxon>Eubacteriales</taxon>
        <taxon>Desulfitobacteriaceae</taxon>
        <taxon>Desulfosporosinus</taxon>
    </lineage>
</organism>